<feature type="signal peptide" evidence="9">
    <location>
        <begin position="1"/>
        <end position="21"/>
    </location>
</feature>
<evidence type="ECO:0000256" key="2">
    <source>
        <dbReference type="ARBA" id="ARBA00004442"/>
    </source>
</evidence>
<dbReference type="PANTHER" id="PTHR31318">
    <property type="entry name" value="EXPRESSED PROTEIN-RELATED"/>
    <property type="match status" value="1"/>
</dbReference>
<dbReference type="VEuPathDB" id="AmoebaDB:DDB_G0287195"/>
<feature type="transmembrane region" description="Helical" evidence="8">
    <location>
        <begin position="495"/>
        <end position="516"/>
    </location>
</feature>
<evidence type="ECO:0000313" key="11">
    <source>
        <dbReference type="Proteomes" id="UP000002195"/>
    </source>
</evidence>
<comment type="caution">
    <text evidence="10">The sequence shown here is derived from an EMBL/GenBank/DDBJ whole genome shotgun (WGS) entry which is preliminary data.</text>
</comment>
<dbReference type="InterPro" id="IPR003368">
    <property type="entry name" value="POMP_repeat"/>
</dbReference>
<name>Q54KS1_DICDI</name>
<dbReference type="PANTHER" id="PTHR31318:SF1">
    <property type="entry name" value="POLYMORPHIC MEMBRANE PROTEIN REPEAT-CONTAINING PROTEIN-RELATED"/>
    <property type="match status" value="1"/>
</dbReference>
<dbReference type="SMR" id="Q54KS1"/>
<organism evidence="10 11">
    <name type="scientific">Dictyostelium discoideum</name>
    <name type="common">Social amoeba</name>
    <dbReference type="NCBI Taxonomy" id="44689"/>
    <lineage>
        <taxon>Eukaryota</taxon>
        <taxon>Amoebozoa</taxon>
        <taxon>Evosea</taxon>
        <taxon>Eumycetozoa</taxon>
        <taxon>Dictyostelia</taxon>
        <taxon>Dictyosteliales</taxon>
        <taxon>Dictyosteliaceae</taxon>
        <taxon>Dictyostelium</taxon>
    </lineage>
</organism>
<evidence type="ECO:0000256" key="7">
    <source>
        <dbReference type="ARBA" id="ARBA00023237"/>
    </source>
</evidence>
<dbReference type="OMA" id="TATINDC"/>
<evidence type="ECO:0000256" key="8">
    <source>
        <dbReference type="SAM" id="Phobius"/>
    </source>
</evidence>
<keyword evidence="7" id="KW-0998">Cell outer membrane</keyword>
<dbReference type="FunCoup" id="Q54KS1">
    <property type="interactions" value="2"/>
</dbReference>
<dbReference type="NCBIfam" id="TIGR01376">
    <property type="entry name" value="POMP_repeat"/>
    <property type="match status" value="1"/>
</dbReference>
<dbReference type="PhylomeDB" id="Q54KS1"/>
<keyword evidence="8" id="KW-0812">Transmembrane</keyword>
<dbReference type="GeneID" id="8625981"/>
<keyword evidence="4" id="KW-0964">Secreted</keyword>
<dbReference type="Proteomes" id="UP000002195">
    <property type="component" value="Unassembled WGS sequence"/>
</dbReference>
<gene>
    <name evidence="10" type="ORF">DDB_G0287195</name>
</gene>
<dbReference type="SUPFAM" id="SSF51126">
    <property type="entry name" value="Pectin lyase-like"/>
    <property type="match status" value="1"/>
</dbReference>
<dbReference type="KEGG" id="ddi:DDB_G0287195"/>
<accession>Q54KS1</accession>
<dbReference type="Pfam" id="PF02415">
    <property type="entry name" value="Chlam_PMP"/>
    <property type="match status" value="2"/>
</dbReference>
<dbReference type="GO" id="GO:0005576">
    <property type="term" value="C:extracellular region"/>
    <property type="evidence" value="ECO:0007669"/>
    <property type="project" value="UniProtKB-SubCell"/>
</dbReference>
<evidence type="ECO:0000256" key="6">
    <source>
        <dbReference type="ARBA" id="ARBA00023136"/>
    </source>
</evidence>
<dbReference type="EMBL" id="AAFI02000098">
    <property type="protein sequence ID" value="EAL63872.1"/>
    <property type="molecule type" value="Genomic_DNA"/>
</dbReference>
<keyword evidence="11" id="KW-1185">Reference proteome</keyword>
<protein>
    <recommendedName>
        <fullName evidence="12">Right handed beta helix domain-containing protein</fullName>
    </recommendedName>
</protein>
<dbReference type="InParanoid" id="Q54KS1"/>
<dbReference type="dictyBase" id="DDB_G0287195"/>
<keyword evidence="6 8" id="KW-0472">Membrane</keyword>
<evidence type="ECO:0008006" key="12">
    <source>
        <dbReference type="Google" id="ProtNLM"/>
    </source>
</evidence>
<comment type="subcellular location">
    <subcellularLocation>
        <location evidence="1">Cell envelope</location>
    </subcellularLocation>
    <subcellularLocation>
        <location evidence="2">Cell outer membrane</location>
    </subcellularLocation>
    <subcellularLocation>
        <location evidence="3">Secreted</location>
    </subcellularLocation>
</comment>
<evidence type="ECO:0000256" key="9">
    <source>
        <dbReference type="SAM" id="SignalP"/>
    </source>
</evidence>
<evidence type="ECO:0000256" key="1">
    <source>
        <dbReference type="ARBA" id="ARBA00004196"/>
    </source>
</evidence>
<keyword evidence="5 9" id="KW-0732">Signal</keyword>
<dbReference type="InterPro" id="IPR011050">
    <property type="entry name" value="Pectin_lyase_fold/virulence"/>
</dbReference>
<reference evidence="10 11" key="1">
    <citation type="journal article" date="2005" name="Nature">
        <title>The genome of the social amoeba Dictyostelium discoideum.</title>
        <authorList>
            <consortium name="The Dictyostelium discoideum Sequencing Consortium"/>
            <person name="Eichinger L."/>
            <person name="Pachebat J.A."/>
            <person name="Glockner G."/>
            <person name="Rajandream M.A."/>
            <person name="Sucgang R."/>
            <person name="Berriman M."/>
            <person name="Song J."/>
            <person name="Olsen R."/>
            <person name="Szafranski K."/>
            <person name="Xu Q."/>
            <person name="Tunggal B."/>
            <person name="Kummerfeld S."/>
            <person name="Madera M."/>
            <person name="Konfortov B.A."/>
            <person name="Rivero F."/>
            <person name="Bankier A.T."/>
            <person name="Lehmann R."/>
            <person name="Hamlin N."/>
            <person name="Davies R."/>
            <person name="Gaudet P."/>
            <person name="Fey P."/>
            <person name="Pilcher K."/>
            <person name="Chen G."/>
            <person name="Saunders D."/>
            <person name="Sodergren E."/>
            <person name="Davis P."/>
            <person name="Kerhornou A."/>
            <person name="Nie X."/>
            <person name="Hall N."/>
            <person name="Anjard C."/>
            <person name="Hemphill L."/>
            <person name="Bason N."/>
            <person name="Farbrother P."/>
            <person name="Desany B."/>
            <person name="Just E."/>
            <person name="Morio T."/>
            <person name="Rost R."/>
            <person name="Churcher C."/>
            <person name="Cooper J."/>
            <person name="Haydock S."/>
            <person name="van Driessche N."/>
            <person name="Cronin A."/>
            <person name="Goodhead I."/>
            <person name="Muzny D."/>
            <person name="Mourier T."/>
            <person name="Pain A."/>
            <person name="Lu M."/>
            <person name="Harper D."/>
            <person name="Lindsay R."/>
            <person name="Hauser H."/>
            <person name="James K."/>
            <person name="Quiles M."/>
            <person name="Madan Babu M."/>
            <person name="Saito T."/>
            <person name="Buchrieser C."/>
            <person name="Wardroper A."/>
            <person name="Felder M."/>
            <person name="Thangavelu M."/>
            <person name="Johnson D."/>
            <person name="Knights A."/>
            <person name="Loulseged H."/>
            <person name="Mungall K."/>
            <person name="Oliver K."/>
            <person name="Price C."/>
            <person name="Quail M.A."/>
            <person name="Urushihara H."/>
            <person name="Hernandez J."/>
            <person name="Rabbinowitsch E."/>
            <person name="Steffen D."/>
            <person name="Sanders M."/>
            <person name="Ma J."/>
            <person name="Kohara Y."/>
            <person name="Sharp S."/>
            <person name="Simmonds M."/>
            <person name="Spiegler S."/>
            <person name="Tivey A."/>
            <person name="Sugano S."/>
            <person name="White B."/>
            <person name="Walker D."/>
            <person name="Woodward J."/>
            <person name="Winckler T."/>
            <person name="Tanaka Y."/>
            <person name="Shaulsky G."/>
            <person name="Schleicher M."/>
            <person name="Weinstock G."/>
            <person name="Rosenthal A."/>
            <person name="Cox E.C."/>
            <person name="Chisholm R.L."/>
            <person name="Gibbs R."/>
            <person name="Loomis W.F."/>
            <person name="Platzer M."/>
            <person name="Kay R.R."/>
            <person name="Williams J."/>
            <person name="Dear P.H."/>
            <person name="Noegel A.A."/>
            <person name="Barrell B."/>
            <person name="Kuspa A."/>
        </authorList>
    </citation>
    <scope>NUCLEOTIDE SEQUENCE [LARGE SCALE GENOMIC DNA]</scope>
    <source>
        <strain evidence="10 11">AX4</strain>
    </source>
</reference>
<keyword evidence="8" id="KW-1133">Transmembrane helix</keyword>
<evidence type="ECO:0000313" key="10">
    <source>
        <dbReference type="EMBL" id="EAL63872.1"/>
    </source>
</evidence>
<dbReference type="RefSeq" id="XP_637359.1">
    <property type="nucleotide sequence ID" value="XM_632267.1"/>
</dbReference>
<evidence type="ECO:0000256" key="4">
    <source>
        <dbReference type="ARBA" id="ARBA00022525"/>
    </source>
</evidence>
<dbReference type="eggNOG" id="ENOG502RHQ5">
    <property type="taxonomic scope" value="Eukaryota"/>
</dbReference>
<evidence type="ECO:0000256" key="3">
    <source>
        <dbReference type="ARBA" id="ARBA00004613"/>
    </source>
</evidence>
<dbReference type="HOGENOM" id="CLU_514311_0_0_1"/>
<proteinExistence type="predicted"/>
<dbReference type="PaxDb" id="44689-DDB0218898"/>
<evidence type="ECO:0000256" key="5">
    <source>
        <dbReference type="ARBA" id="ARBA00022729"/>
    </source>
</evidence>
<sequence>MNNYYYILIFLLFINLLIVKGDDVQCNTFVNSQSNMDPSECGSSSNNACSNISQSILNCGEFNEIIITISPGNYSINSETFGPITNKKITILNSDQPIIQPSVIINLSKSVSPFIRYIPTTIDDTLTVSLNGITFENGIQRGSVLLNNGSGIINLSVVNCAFINMLDSSYGSTFSFTNSSSLTTPTTIGIVSISKSTFSNSNSNQMGGFIYSINLPIQFTIDQSSFLGQNISGTGISVAILNGYLSVSNTIVKGLYTKYPFYLQRNNGIKSAMTTFTFNNVTFKDLTEGFAIMITGDKTTSTEIKNCTFTNTVNISPIFIQGISQANIQSCTFTNNTNTLSLLNSAGGISIESTTATINDCVFLNNKARLGGAISTSYCDLQGVTITNSTFQGNSAQYFGGSIYNVNCNTTFKNVDFSSLVTNISTVYCSASNMIFSSSNFTDSGKEINDLSNLGIICNSNPCAITIDSKPSIQCQYNENDSNDNKGGLSTGQKILIAFGVVIGLIIIIIIIVIIVRKVKKNREYKPFGY</sequence>
<dbReference type="AlphaFoldDB" id="Q54KS1"/>
<feature type="chain" id="PRO_5004249999" description="Right handed beta helix domain-containing protein" evidence="9">
    <location>
        <begin position="22"/>
        <end position="530"/>
    </location>
</feature>